<dbReference type="PANTHER" id="PTHR40254">
    <property type="entry name" value="BLR0577 PROTEIN"/>
    <property type="match status" value="1"/>
</dbReference>
<keyword evidence="3" id="KW-1185">Reference proteome</keyword>
<accession>A0ABY3WQZ2</accession>
<dbReference type="PANTHER" id="PTHR40254:SF1">
    <property type="entry name" value="BLR0577 PROTEIN"/>
    <property type="match status" value="1"/>
</dbReference>
<protein>
    <submittedName>
        <fullName evidence="2">FAD/NAD(P)-binding protein</fullName>
    </submittedName>
</protein>
<organism evidence="2 3">
    <name type="scientific">Streptomyces formicae</name>
    <dbReference type="NCBI Taxonomy" id="1616117"/>
    <lineage>
        <taxon>Bacteria</taxon>
        <taxon>Bacillati</taxon>
        <taxon>Actinomycetota</taxon>
        <taxon>Actinomycetes</taxon>
        <taxon>Kitasatosporales</taxon>
        <taxon>Streptomycetaceae</taxon>
        <taxon>Streptomyces</taxon>
    </lineage>
</organism>
<dbReference type="Proteomes" id="UP000828924">
    <property type="component" value="Chromosome"/>
</dbReference>
<dbReference type="InterPro" id="IPR052189">
    <property type="entry name" value="L-asp_N-monooxygenase_NS-form"/>
</dbReference>
<dbReference type="InterPro" id="IPR038732">
    <property type="entry name" value="HpyO/CreE_NAD-binding"/>
</dbReference>
<gene>
    <name evidence="2" type="ORF">J4032_16870</name>
</gene>
<dbReference type="RefSeq" id="WP_242331674.1">
    <property type="nucleotide sequence ID" value="NZ_CP071872.1"/>
</dbReference>
<proteinExistence type="predicted"/>
<evidence type="ECO:0000313" key="3">
    <source>
        <dbReference type="Proteomes" id="UP000828924"/>
    </source>
</evidence>
<feature type="domain" description="FAD-dependent urate hydroxylase HpyO/Asp monooxygenase CreE-like FAD/NAD(P)-binding" evidence="1">
    <location>
        <begin position="8"/>
        <end position="166"/>
    </location>
</feature>
<sequence length="493" mass="53506">MGRMRDIAVVGGGGGAVCLLDALSQTSGPPTAVTVFEPSDRLWRGRPYQRDADCILVNLPSRAMSVSAGDRGHFDRWLSRGHRRQTAETADADAFNAAAFPPRALFGDYLETVAHHSVVRLRERGWRVRLVRERVVQAAPRAGGATLTTERGARHPADRVVLCMGAGTPHDGFRLHGPEPGFIPDPYPVSKALAGIDAHDTVAVLGTGLTAADVVLSLHAGGHRGPVFLLSRHGVLPAVRQRPIAHTMRHFTPDHFHALSRQGEVGFTDVVQVLRDELASAGQHPAELETEFALLHEDPARRLRRQLDLVDSQSLGLRILQHTLPVAVDVWPLMPHRDRTELLRHHYRAIHSLCCPMPPTTAARLLAMSDSGQLRILGGLHDVSRTHQGFIAVTDSRQVHADTVVNATSVAPHRVPAAAAPLVDSLITASVASVHPHGGLRVARETSQFIVNGRTQECFYALGDVTFGSLFITAAMPVIVKLAQEISREVTRP</sequence>
<dbReference type="EMBL" id="CP071872">
    <property type="protein sequence ID" value="UNM12965.1"/>
    <property type="molecule type" value="Genomic_DNA"/>
</dbReference>
<evidence type="ECO:0000313" key="2">
    <source>
        <dbReference type="EMBL" id="UNM12965.1"/>
    </source>
</evidence>
<reference evidence="2 3" key="1">
    <citation type="submission" date="2021-03" db="EMBL/GenBank/DDBJ databases">
        <title>Complete genome of Streptomyces formicae strain 1H-GS9 (DSM 100524).</title>
        <authorList>
            <person name="Atanasov K.E."/>
            <person name="Altabella T."/>
            <person name="Ferrer A."/>
        </authorList>
    </citation>
    <scope>NUCLEOTIDE SEQUENCE [LARGE SCALE GENOMIC DNA]</scope>
    <source>
        <strain evidence="2 3">1H-GS9</strain>
    </source>
</reference>
<name>A0ABY3WQZ2_9ACTN</name>
<dbReference type="Pfam" id="PF13454">
    <property type="entry name" value="NAD_binding_9"/>
    <property type="match status" value="1"/>
</dbReference>
<evidence type="ECO:0000259" key="1">
    <source>
        <dbReference type="Pfam" id="PF13454"/>
    </source>
</evidence>